<organism evidence="1 2">
    <name type="scientific">Thelonectria olida</name>
    <dbReference type="NCBI Taxonomy" id="1576542"/>
    <lineage>
        <taxon>Eukaryota</taxon>
        <taxon>Fungi</taxon>
        <taxon>Dikarya</taxon>
        <taxon>Ascomycota</taxon>
        <taxon>Pezizomycotina</taxon>
        <taxon>Sordariomycetes</taxon>
        <taxon>Hypocreomycetidae</taxon>
        <taxon>Hypocreales</taxon>
        <taxon>Nectriaceae</taxon>
        <taxon>Thelonectria</taxon>
    </lineage>
</organism>
<sequence>MAYSLYDATVGMAKGALLSLNRMLTEAEKHPNSATFFAARLVEDMNPLTFQVHYAAFQAQALAAKLSGQEHAEPEEDLDTYEKMRARIQQALNALDETDKDTVNKLGETMTTFARHDEAMEVPVKAVAGLVNMPNIYFHVSMAYAILRKEGVPLGKRDWSRGFVRDYI</sequence>
<accession>A0A9P8VZ73</accession>
<dbReference type="InterPro" id="IPR018531">
    <property type="entry name" value="DUF1993"/>
</dbReference>
<dbReference type="PANTHER" id="PTHR36922">
    <property type="entry name" value="BLL2446 PROTEIN"/>
    <property type="match status" value="1"/>
</dbReference>
<proteinExistence type="predicted"/>
<dbReference type="PANTHER" id="PTHR36922:SF1">
    <property type="entry name" value="DUF1993 DOMAIN-CONTAINING PROTEIN"/>
    <property type="match status" value="1"/>
</dbReference>
<gene>
    <name evidence="1" type="ORF">B0T10DRAFT_98206</name>
</gene>
<evidence type="ECO:0000313" key="1">
    <source>
        <dbReference type="EMBL" id="KAH6884892.1"/>
    </source>
</evidence>
<protein>
    <recommendedName>
        <fullName evidence="3">DUF1993 domain-containing protein</fullName>
    </recommendedName>
</protein>
<dbReference type="EMBL" id="JAGPYM010000019">
    <property type="protein sequence ID" value="KAH6884892.1"/>
    <property type="molecule type" value="Genomic_DNA"/>
</dbReference>
<name>A0A9P8VZ73_9HYPO</name>
<dbReference type="OrthoDB" id="3724345at2759"/>
<comment type="caution">
    <text evidence="1">The sequence shown here is derived from an EMBL/GenBank/DDBJ whole genome shotgun (WGS) entry which is preliminary data.</text>
</comment>
<dbReference type="Pfam" id="PF09351">
    <property type="entry name" value="DUF1993"/>
    <property type="match status" value="1"/>
</dbReference>
<dbReference type="SUPFAM" id="SSF109854">
    <property type="entry name" value="DinB/YfiT-like putative metalloenzymes"/>
    <property type="match status" value="1"/>
</dbReference>
<evidence type="ECO:0000313" key="2">
    <source>
        <dbReference type="Proteomes" id="UP000777438"/>
    </source>
</evidence>
<dbReference type="AlphaFoldDB" id="A0A9P8VZ73"/>
<reference evidence="1 2" key="1">
    <citation type="journal article" date="2021" name="Nat. Commun.">
        <title>Genetic determinants of endophytism in the Arabidopsis root mycobiome.</title>
        <authorList>
            <person name="Mesny F."/>
            <person name="Miyauchi S."/>
            <person name="Thiergart T."/>
            <person name="Pickel B."/>
            <person name="Atanasova L."/>
            <person name="Karlsson M."/>
            <person name="Huettel B."/>
            <person name="Barry K.W."/>
            <person name="Haridas S."/>
            <person name="Chen C."/>
            <person name="Bauer D."/>
            <person name="Andreopoulos W."/>
            <person name="Pangilinan J."/>
            <person name="LaButti K."/>
            <person name="Riley R."/>
            <person name="Lipzen A."/>
            <person name="Clum A."/>
            <person name="Drula E."/>
            <person name="Henrissat B."/>
            <person name="Kohler A."/>
            <person name="Grigoriev I.V."/>
            <person name="Martin F.M."/>
            <person name="Hacquard S."/>
        </authorList>
    </citation>
    <scope>NUCLEOTIDE SEQUENCE [LARGE SCALE GENOMIC DNA]</scope>
    <source>
        <strain evidence="1 2">MPI-CAGE-CH-0241</strain>
    </source>
</reference>
<dbReference type="Proteomes" id="UP000777438">
    <property type="component" value="Unassembled WGS sequence"/>
</dbReference>
<keyword evidence="2" id="KW-1185">Reference proteome</keyword>
<evidence type="ECO:0008006" key="3">
    <source>
        <dbReference type="Google" id="ProtNLM"/>
    </source>
</evidence>
<dbReference type="Gene3D" id="1.20.120.450">
    <property type="entry name" value="dinb family like domain"/>
    <property type="match status" value="1"/>
</dbReference>
<dbReference type="InterPro" id="IPR034660">
    <property type="entry name" value="DinB/YfiT-like"/>
</dbReference>